<dbReference type="Pfam" id="PF00400">
    <property type="entry name" value="WD40"/>
    <property type="match status" value="1"/>
</dbReference>
<dbReference type="PROSITE" id="PS50837">
    <property type="entry name" value="NACHT"/>
    <property type="match status" value="1"/>
</dbReference>
<dbReference type="PANTHER" id="PTHR10039:SF14">
    <property type="entry name" value="NACHT DOMAIN-CONTAINING PROTEIN"/>
    <property type="match status" value="1"/>
</dbReference>
<keyword evidence="1 3" id="KW-0853">WD repeat</keyword>
<dbReference type="Gene3D" id="3.40.50.300">
    <property type="entry name" value="P-loop containing nucleotide triphosphate hydrolases"/>
    <property type="match status" value="1"/>
</dbReference>
<evidence type="ECO:0000256" key="1">
    <source>
        <dbReference type="ARBA" id="ARBA00022574"/>
    </source>
</evidence>
<reference evidence="5 6" key="1">
    <citation type="submission" date="2022-12" db="EMBL/GenBank/DDBJ databases">
        <title>Genomic features and morphological characterization of a novel Knufia sp. strain isolated from spacecraft assembly facility.</title>
        <authorList>
            <person name="Teixeira M."/>
            <person name="Chander A.M."/>
            <person name="Stajich J.E."/>
            <person name="Venkateswaran K."/>
        </authorList>
    </citation>
    <scope>NUCLEOTIDE SEQUENCE [LARGE SCALE GENOMIC DNA]</scope>
    <source>
        <strain evidence="5 6">FJI-L2-BK-P2</strain>
    </source>
</reference>
<dbReference type="Pfam" id="PF24883">
    <property type="entry name" value="NPHP3_N"/>
    <property type="match status" value="1"/>
</dbReference>
<dbReference type="InterPro" id="IPR007111">
    <property type="entry name" value="NACHT_NTPase"/>
</dbReference>
<protein>
    <recommendedName>
        <fullName evidence="4">NACHT domain-containing protein</fullName>
    </recommendedName>
</protein>
<dbReference type="InterPro" id="IPR056884">
    <property type="entry name" value="NPHP3-like_N"/>
</dbReference>
<accession>A0AAN8E908</accession>
<evidence type="ECO:0000259" key="4">
    <source>
        <dbReference type="PROSITE" id="PS50837"/>
    </source>
</evidence>
<dbReference type="PROSITE" id="PS00678">
    <property type="entry name" value="WD_REPEATS_1"/>
    <property type="match status" value="1"/>
</dbReference>
<dbReference type="SUPFAM" id="SSF52540">
    <property type="entry name" value="P-loop containing nucleoside triphosphate hydrolases"/>
    <property type="match status" value="1"/>
</dbReference>
<keyword evidence="2" id="KW-0677">Repeat</keyword>
<dbReference type="InterPro" id="IPR027417">
    <property type="entry name" value="P-loop_NTPase"/>
</dbReference>
<dbReference type="EMBL" id="JAKLMC020000056">
    <property type="protein sequence ID" value="KAK5947995.1"/>
    <property type="molecule type" value="Genomic_DNA"/>
</dbReference>
<comment type="caution">
    <text evidence="5">The sequence shown here is derived from an EMBL/GenBank/DDBJ whole genome shotgun (WGS) entry which is preliminary data.</text>
</comment>
<dbReference type="AlphaFoldDB" id="A0AAN8E908"/>
<name>A0AAN8E908_9EURO</name>
<evidence type="ECO:0000313" key="6">
    <source>
        <dbReference type="Proteomes" id="UP001316803"/>
    </source>
</evidence>
<dbReference type="PROSITE" id="PS50082">
    <property type="entry name" value="WD_REPEATS_2"/>
    <property type="match status" value="1"/>
</dbReference>
<dbReference type="InterPro" id="IPR001680">
    <property type="entry name" value="WD40_rpt"/>
</dbReference>
<sequence>MGSHRYGPIQANDNSRLHLGDVNHYGDREQLKYVPGALFNAYGLDYKACHPETRRELLEEIESWAEHPTGHRIFWLNGMAGTGKSTIAYTVAKRLNEARSSGHAKLGASFFFKRGEGDRASAALFFPTIVRQLCQKMPDLAAHIDQAIIMDPDICSKALDEQFDKLLNEPLSKLSGSLTLTTYIVVVDAIDECQNEDDVWTLLQLWSRLSRYRHRYIRLFLTTRPELAIQLGFSRMPTDAHRNVVLHEISSPTITRDISIFLADTLSQTRDAYNFMPLSGIPLPEDWPGATVLQQLTQMAVPLFIIAATICRFVQDRDFEPQEQLQAILQSRRIGQFSDLGQTYLPILERITSSSINKATQHLIYQEFRLIVGALITIAEPLSRCGLAVILQLPQATVTLRLRLLHSVIKVPQQAEGPVRLLHLSFGEFLGSEEIRNQPFWIDRVATHAVLLTKCLDLLSQPTPIGLGENMCQLSYPGQPRTALSQTVIHSRLSPAIRYACRYWTYHAQQSAIKLCDNGEVHHFLQTHFLHWLESLSLLGCLSDVIRDIGTLQSLLAIEGQRRVSAFLEDARRFVLAKRYIGDLAPLQLYGSAIIFTPQTSIVRQICGKIPKWILRTPITLETWSAELQKLEGHTGRVNAVVFSLDGSHLASASDDMTIRLWNAKTGQEVRVIEDIPNVYEIAFPDNGQYLLN</sequence>
<feature type="repeat" description="WD" evidence="3">
    <location>
        <begin position="631"/>
        <end position="672"/>
    </location>
</feature>
<dbReference type="InterPro" id="IPR015943">
    <property type="entry name" value="WD40/YVTN_repeat-like_dom_sf"/>
</dbReference>
<dbReference type="Proteomes" id="UP001316803">
    <property type="component" value="Unassembled WGS sequence"/>
</dbReference>
<proteinExistence type="predicted"/>
<evidence type="ECO:0000256" key="3">
    <source>
        <dbReference type="PROSITE-ProRule" id="PRU00221"/>
    </source>
</evidence>
<dbReference type="Gene3D" id="2.130.10.10">
    <property type="entry name" value="YVTN repeat-like/Quinoprotein amine dehydrogenase"/>
    <property type="match status" value="1"/>
</dbReference>
<evidence type="ECO:0000256" key="2">
    <source>
        <dbReference type="ARBA" id="ARBA00022737"/>
    </source>
</evidence>
<dbReference type="SUPFAM" id="SSF50978">
    <property type="entry name" value="WD40 repeat-like"/>
    <property type="match status" value="1"/>
</dbReference>
<dbReference type="SMART" id="SM00320">
    <property type="entry name" value="WD40"/>
    <property type="match status" value="1"/>
</dbReference>
<evidence type="ECO:0000313" key="5">
    <source>
        <dbReference type="EMBL" id="KAK5947995.1"/>
    </source>
</evidence>
<dbReference type="PANTHER" id="PTHR10039">
    <property type="entry name" value="AMELOGENIN"/>
    <property type="match status" value="1"/>
</dbReference>
<organism evidence="5 6">
    <name type="scientific">Knufia fluminis</name>
    <dbReference type="NCBI Taxonomy" id="191047"/>
    <lineage>
        <taxon>Eukaryota</taxon>
        <taxon>Fungi</taxon>
        <taxon>Dikarya</taxon>
        <taxon>Ascomycota</taxon>
        <taxon>Pezizomycotina</taxon>
        <taxon>Eurotiomycetes</taxon>
        <taxon>Chaetothyriomycetidae</taxon>
        <taxon>Chaetothyriales</taxon>
        <taxon>Trichomeriaceae</taxon>
        <taxon>Knufia</taxon>
    </lineage>
</organism>
<feature type="domain" description="NACHT" evidence="4">
    <location>
        <begin position="72"/>
        <end position="225"/>
    </location>
</feature>
<dbReference type="InterPro" id="IPR036322">
    <property type="entry name" value="WD40_repeat_dom_sf"/>
</dbReference>
<gene>
    <name evidence="5" type="ORF">OHC33_010979</name>
</gene>
<dbReference type="PROSITE" id="PS50294">
    <property type="entry name" value="WD_REPEATS_REGION"/>
    <property type="match status" value="1"/>
</dbReference>
<dbReference type="InterPro" id="IPR019775">
    <property type="entry name" value="WD40_repeat_CS"/>
</dbReference>
<keyword evidence="6" id="KW-1185">Reference proteome</keyword>